<evidence type="ECO:0000313" key="4">
    <source>
        <dbReference type="Proteomes" id="UP000245699"/>
    </source>
</evidence>
<feature type="signal peptide" evidence="2">
    <location>
        <begin position="1"/>
        <end position="21"/>
    </location>
</feature>
<keyword evidence="4" id="KW-1185">Reference proteome</keyword>
<dbReference type="PANTHER" id="PTHR13593">
    <property type="match status" value="1"/>
</dbReference>
<dbReference type="SUPFAM" id="SSF51695">
    <property type="entry name" value="PLC-like phosphodiesterases"/>
    <property type="match status" value="1"/>
</dbReference>
<dbReference type="STRING" id="61424.A0A2T9Z4Y3"/>
<keyword evidence="1" id="KW-0812">Transmembrane</keyword>
<evidence type="ECO:0000313" key="3">
    <source>
        <dbReference type="EMBL" id="PVU99650.1"/>
    </source>
</evidence>
<dbReference type="EMBL" id="MBFT01000025">
    <property type="protein sequence ID" value="PVU99650.1"/>
    <property type="molecule type" value="Genomic_DNA"/>
</dbReference>
<keyword evidence="2" id="KW-0732">Signal</keyword>
<name>A0A2T9Z4Y3_9FUNG</name>
<dbReference type="AlphaFoldDB" id="A0A2T9Z4Y3"/>
<dbReference type="GO" id="GO:0008081">
    <property type="term" value="F:phosphoric diester hydrolase activity"/>
    <property type="evidence" value="ECO:0007669"/>
    <property type="project" value="InterPro"/>
</dbReference>
<accession>A0A2T9Z4Y3</accession>
<organism evidence="3 4">
    <name type="scientific">Furculomyces boomerangus</name>
    <dbReference type="NCBI Taxonomy" id="61424"/>
    <lineage>
        <taxon>Eukaryota</taxon>
        <taxon>Fungi</taxon>
        <taxon>Fungi incertae sedis</taxon>
        <taxon>Zoopagomycota</taxon>
        <taxon>Kickxellomycotina</taxon>
        <taxon>Harpellomycetes</taxon>
        <taxon>Harpellales</taxon>
        <taxon>Harpellaceae</taxon>
        <taxon>Furculomyces</taxon>
    </lineage>
</organism>
<dbReference type="InterPro" id="IPR051057">
    <property type="entry name" value="PI-PLC_domain"/>
</dbReference>
<dbReference type="Gene3D" id="3.20.20.190">
    <property type="entry name" value="Phosphatidylinositol (PI) phosphodiesterase"/>
    <property type="match status" value="1"/>
</dbReference>
<feature type="transmembrane region" description="Helical" evidence="1">
    <location>
        <begin position="378"/>
        <end position="395"/>
    </location>
</feature>
<keyword evidence="1" id="KW-0472">Membrane</keyword>
<proteinExistence type="predicted"/>
<gene>
    <name evidence="3" type="ORF">BB559_000516</name>
</gene>
<keyword evidence="1" id="KW-1133">Transmembrane helix</keyword>
<dbReference type="Proteomes" id="UP000245699">
    <property type="component" value="Unassembled WGS sequence"/>
</dbReference>
<reference evidence="3 4" key="1">
    <citation type="journal article" date="2018" name="MBio">
        <title>Comparative Genomics Reveals the Core Gene Toolbox for the Fungus-Insect Symbiosis.</title>
        <authorList>
            <person name="Wang Y."/>
            <person name="Stata M."/>
            <person name="Wang W."/>
            <person name="Stajich J.E."/>
            <person name="White M.M."/>
            <person name="Moncalvo J.M."/>
        </authorList>
    </citation>
    <scope>NUCLEOTIDE SEQUENCE [LARGE SCALE GENOMIC DNA]</scope>
    <source>
        <strain evidence="3 4">AUS-77-4</strain>
    </source>
</reference>
<sequence>MQNRMMDMAIIIMFCLGLSRAIINPVAGDPTMHCNGYTQLCDRTYNKVAFSSTHNSFAYFKGNLASNQNKNIAEQLNDGISAFMLDLHSNQKQGFGKLVNSAFQNSDIGSAIGKTIEKITGKTSNTKRSIDSVKNNAEIRMCHTSCVLLDEGTFDNTLKLFKTFLQKNTNEVITIMLENYDSFSAEQIATKFVLAGLMDYIFNPNNHDLKTRWPTLREMINSNSRLVVFTDRNPNTAAVPWLMLQGDYIGETSYEVSSSSKFDCKMNSNNKPLSLLNHFVYTKTKILGIDADTPSSEASTKVNSAENILAQYNLCVQNSKEFVPNFIAVDFYDKGDLINTIATINGVGKIMQHRVNVDTVDSKVKLINSSVSGKTTNVWLSTPIMMLIAILYVYLDYNY</sequence>
<protein>
    <recommendedName>
        <fullName evidence="5">Phosphatidylinositol-specific phospholipase C X domain-containing protein</fullName>
    </recommendedName>
</protein>
<dbReference type="GO" id="GO:0006629">
    <property type="term" value="P:lipid metabolic process"/>
    <property type="evidence" value="ECO:0007669"/>
    <property type="project" value="InterPro"/>
</dbReference>
<dbReference type="Pfam" id="PF26146">
    <property type="entry name" value="PI-PLC_X"/>
    <property type="match status" value="2"/>
</dbReference>
<dbReference type="InterPro" id="IPR017946">
    <property type="entry name" value="PLC-like_Pdiesterase_TIM-brl"/>
</dbReference>
<evidence type="ECO:0000256" key="1">
    <source>
        <dbReference type="SAM" id="Phobius"/>
    </source>
</evidence>
<feature type="chain" id="PRO_5015692900" description="Phosphatidylinositol-specific phospholipase C X domain-containing protein" evidence="2">
    <location>
        <begin position="22"/>
        <end position="399"/>
    </location>
</feature>
<comment type="caution">
    <text evidence="3">The sequence shown here is derived from an EMBL/GenBank/DDBJ whole genome shotgun (WGS) entry which is preliminary data.</text>
</comment>
<evidence type="ECO:0000256" key="2">
    <source>
        <dbReference type="SAM" id="SignalP"/>
    </source>
</evidence>
<dbReference type="OrthoDB" id="7984201at2759"/>
<evidence type="ECO:0008006" key="5">
    <source>
        <dbReference type="Google" id="ProtNLM"/>
    </source>
</evidence>
<dbReference type="PANTHER" id="PTHR13593:SF140">
    <property type="entry name" value="PLC-LIKE PHOSPHODIESTERASE"/>
    <property type="match status" value="1"/>
</dbReference>